<dbReference type="Pfam" id="PF02798">
    <property type="entry name" value="GST_N"/>
    <property type="match status" value="1"/>
</dbReference>
<dbReference type="Proteomes" id="UP000030854">
    <property type="component" value="Unassembled WGS sequence"/>
</dbReference>
<dbReference type="SUPFAM" id="SSF47616">
    <property type="entry name" value="GST C-terminal domain-like"/>
    <property type="match status" value="1"/>
</dbReference>
<dbReference type="Pfam" id="PF00043">
    <property type="entry name" value="GST_C"/>
    <property type="match status" value="1"/>
</dbReference>
<evidence type="ECO:0000313" key="8">
    <source>
        <dbReference type="Proteomes" id="UP000030854"/>
    </source>
</evidence>
<evidence type="ECO:0000313" key="7">
    <source>
        <dbReference type="EMBL" id="KHJ32205.1"/>
    </source>
</evidence>
<evidence type="ECO:0000256" key="4">
    <source>
        <dbReference type="ARBA" id="ARBA00047960"/>
    </source>
</evidence>
<dbReference type="GO" id="GO:0009636">
    <property type="term" value="P:response to toxic substance"/>
    <property type="evidence" value="ECO:0007669"/>
    <property type="project" value="UniProtKB-ARBA"/>
</dbReference>
<protein>
    <recommendedName>
        <fullName evidence="2">glutathione transferase</fullName>
        <ecNumber evidence="2">2.5.1.18</ecNumber>
    </recommendedName>
</protein>
<evidence type="ECO:0000256" key="3">
    <source>
        <dbReference type="ARBA" id="ARBA00022679"/>
    </source>
</evidence>
<dbReference type="FunFam" id="1.20.1050.10:FF:000004">
    <property type="entry name" value="Glutathione S-transferase F2"/>
    <property type="match status" value="1"/>
</dbReference>
<feature type="domain" description="GST N-terminal" evidence="5">
    <location>
        <begin position="1"/>
        <end position="82"/>
    </location>
</feature>
<evidence type="ECO:0000259" key="5">
    <source>
        <dbReference type="PROSITE" id="PS50404"/>
    </source>
</evidence>
<dbReference type="InterPro" id="IPR036249">
    <property type="entry name" value="Thioredoxin-like_sf"/>
</dbReference>
<dbReference type="InterPro" id="IPR036282">
    <property type="entry name" value="Glutathione-S-Trfase_C_sf"/>
</dbReference>
<keyword evidence="8" id="KW-1185">Reference proteome</keyword>
<dbReference type="PANTHER" id="PTHR43900">
    <property type="entry name" value="GLUTATHIONE S-TRANSFERASE RHO"/>
    <property type="match status" value="1"/>
</dbReference>
<dbReference type="PANTHER" id="PTHR43900:SF3">
    <property type="entry name" value="GLUTATHIONE S-TRANSFERASE RHO"/>
    <property type="match status" value="1"/>
</dbReference>
<comment type="catalytic activity">
    <reaction evidence="4">
        <text>RX + glutathione = an S-substituted glutathione + a halide anion + H(+)</text>
        <dbReference type="Rhea" id="RHEA:16437"/>
        <dbReference type="ChEBI" id="CHEBI:15378"/>
        <dbReference type="ChEBI" id="CHEBI:16042"/>
        <dbReference type="ChEBI" id="CHEBI:17792"/>
        <dbReference type="ChEBI" id="CHEBI:57925"/>
        <dbReference type="ChEBI" id="CHEBI:90779"/>
        <dbReference type="EC" id="2.5.1.18"/>
    </reaction>
</comment>
<sequence length="212" mass="24310">MVIKIHGLRAATCTQGVLATLEEKGVEYELVSIDLMKGQHKTPDYLKLHPFGKIPVLEHDGFFLYESRAICNYISRLYASQGTKLTPDVNDLKAYALYEQAASVERSYFHESASKIAYEKIFKLWRGGKTDEAVVAAEAEKLDDVFKGYEAILAKQQYLAGQEITLADMLHVPYGKKIRELGYKSIFEKYPHVEQWYLRVEGRDSWKKVFSE</sequence>
<dbReference type="Gene3D" id="3.40.30.10">
    <property type="entry name" value="Glutaredoxin"/>
    <property type="match status" value="1"/>
</dbReference>
<keyword evidence="3 7" id="KW-0808">Transferase</keyword>
<dbReference type="FunFam" id="3.40.30.10:FF:000016">
    <property type="entry name" value="Glutathione S-transferase F2"/>
    <property type="match status" value="1"/>
</dbReference>
<dbReference type="SFLD" id="SFLDG00358">
    <property type="entry name" value="Main_(cytGST)"/>
    <property type="match status" value="1"/>
</dbReference>
<dbReference type="Gene3D" id="1.20.1050.10">
    <property type="match status" value="1"/>
</dbReference>
<evidence type="ECO:0000256" key="2">
    <source>
        <dbReference type="ARBA" id="ARBA00012452"/>
    </source>
</evidence>
<dbReference type="InterPro" id="IPR004046">
    <property type="entry name" value="GST_C"/>
</dbReference>
<evidence type="ECO:0000256" key="1">
    <source>
        <dbReference type="ARBA" id="ARBA00010128"/>
    </source>
</evidence>
<dbReference type="OrthoDB" id="249703at2759"/>
<dbReference type="EC" id="2.5.1.18" evidence="2"/>
<comment type="caution">
    <text evidence="7">The sequence shown here is derived from an EMBL/GenBank/DDBJ whole genome shotgun (WGS) entry which is preliminary data.</text>
</comment>
<proteinExistence type="inferred from homology"/>
<dbReference type="EMBL" id="JNVN01002247">
    <property type="protein sequence ID" value="KHJ32205.1"/>
    <property type="molecule type" value="Genomic_DNA"/>
</dbReference>
<feature type="domain" description="GST C-terminal" evidence="6">
    <location>
        <begin position="91"/>
        <end position="212"/>
    </location>
</feature>
<dbReference type="PROSITE" id="PS50405">
    <property type="entry name" value="GST_CTER"/>
    <property type="match status" value="1"/>
</dbReference>
<dbReference type="HOGENOM" id="CLU_011226_5_1_1"/>
<gene>
    <name evidence="7" type="ORF">EV44_g6428</name>
</gene>
<comment type="similarity">
    <text evidence="1">Belongs to the GST superfamily. Phi family.</text>
</comment>
<dbReference type="InterPro" id="IPR010987">
    <property type="entry name" value="Glutathione-S-Trfase_C-like"/>
</dbReference>
<dbReference type="AlphaFoldDB" id="A0A0B1P4F2"/>
<organism evidence="7 8">
    <name type="scientific">Uncinula necator</name>
    <name type="common">Grape powdery mildew</name>
    <dbReference type="NCBI Taxonomy" id="52586"/>
    <lineage>
        <taxon>Eukaryota</taxon>
        <taxon>Fungi</taxon>
        <taxon>Dikarya</taxon>
        <taxon>Ascomycota</taxon>
        <taxon>Pezizomycotina</taxon>
        <taxon>Leotiomycetes</taxon>
        <taxon>Erysiphales</taxon>
        <taxon>Erysiphaceae</taxon>
        <taxon>Erysiphe</taxon>
    </lineage>
</organism>
<reference evidence="7 8" key="1">
    <citation type="journal article" date="2014" name="BMC Genomics">
        <title>Adaptive genomic structural variation in the grape powdery mildew pathogen, Erysiphe necator.</title>
        <authorList>
            <person name="Jones L."/>
            <person name="Riaz S."/>
            <person name="Morales-Cruz A."/>
            <person name="Amrine K.C."/>
            <person name="McGuire B."/>
            <person name="Gubler W.D."/>
            <person name="Walker M.A."/>
            <person name="Cantu D."/>
        </authorList>
    </citation>
    <scope>NUCLEOTIDE SEQUENCE [LARGE SCALE GENOMIC DNA]</scope>
    <source>
        <strain evidence="8">c</strain>
    </source>
</reference>
<dbReference type="SUPFAM" id="SSF52833">
    <property type="entry name" value="Thioredoxin-like"/>
    <property type="match status" value="1"/>
</dbReference>
<name>A0A0B1P4F2_UNCNE</name>
<dbReference type="PROSITE" id="PS50404">
    <property type="entry name" value="GST_NTER"/>
    <property type="match status" value="1"/>
</dbReference>
<dbReference type="OMA" id="FNSRRVW"/>
<dbReference type="GO" id="GO:0004364">
    <property type="term" value="F:glutathione transferase activity"/>
    <property type="evidence" value="ECO:0007669"/>
    <property type="project" value="UniProtKB-EC"/>
</dbReference>
<dbReference type="GO" id="GO:0005737">
    <property type="term" value="C:cytoplasm"/>
    <property type="evidence" value="ECO:0007669"/>
    <property type="project" value="TreeGrafter"/>
</dbReference>
<dbReference type="SFLD" id="SFLDS00019">
    <property type="entry name" value="Glutathione_Transferase_(cytos"/>
    <property type="match status" value="1"/>
</dbReference>
<evidence type="ECO:0000259" key="6">
    <source>
        <dbReference type="PROSITE" id="PS50405"/>
    </source>
</evidence>
<dbReference type="InterPro" id="IPR040079">
    <property type="entry name" value="Glutathione_S-Trfase"/>
</dbReference>
<dbReference type="GO" id="GO:0043295">
    <property type="term" value="F:glutathione binding"/>
    <property type="evidence" value="ECO:0007669"/>
    <property type="project" value="TreeGrafter"/>
</dbReference>
<dbReference type="CDD" id="cd03053">
    <property type="entry name" value="GST_N_Phi"/>
    <property type="match status" value="1"/>
</dbReference>
<accession>A0A0B1P4F2</accession>
<dbReference type="GO" id="GO:0006749">
    <property type="term" value="P:glutathione metabolic process"/>
    <property type="evidence" value="ECO:0007669"/>
    <property type="project" value="TreeGrafter"/>
</dbReference>
<dbReference type="STRING" id="52586.A0A0B1P4F2"/>
<dbReference type="InterPro" id="IPR004045">
    <property type="entry name" value="Glutathione_S-Trfase_N"/>
</dbReference>